<dbReference type="Gene3D" id="3.30.565.10">
    <property type="entry name" value="Histidine kinase-like ATPase, C-terminal domain"/>
    <property type="match status" value="1"/>
</dbReference>
<keyword evidence="3" id="KW-0597">Phosphoprotein</keyword>
<dbReference type="Pfam" id="PF02518">
    <property type="entry name" value="HATPase_c"/>
    <property type="match status" value="1"/>
</dbReference>
<keyword evidence="9" id="KW-1185">Reference proteome</keyword>
<evidence type="ECO:0000256" key="6">
    <source>
        <dbReference type="ARBA" id="ARBA00023012"/>
    </source>
</evidence>
<dbReference type="PANTHER" id="PTHR44936">
    <property type="entry name" value="SENSOR PROTEIN CREC"/>
    <property type="match status" value="1"/>
</dbReference>
<keyword evidence="4" id="KW-0808">Transferase</keyword>
<proteinExistence type="predicted"/>
<dbReference type="InterPro" id="IPR036890">
    <property type="entry name" value="HATPase_C_sf"/>
</dbReference>
<keyword evidence="6" id="KW-0902">Two-component regulatory system</keyword>
<dbReference type="InterPro" id="IPR050980">
    <property type="entry name" value="2C_sensor_his_kinase"/>
</dbReference>
<comment type="caution">
    <text evidence="8">The sequence shown here is derived from an EMBL/GenBank/DDBJ whole genome shotgun (WGS) entry which is preliminary data.</text>
</comment>
<dbReference type="EMBL" id="JBHUOM010000011">
    <property type="protein sequence ID" value="MFD2935030.1"/>
    <property type="molecule type" value="Genomic_DNA"/>
</dbReference>
<evidence type="ECO:0000256" key="3">
    <source>
        <dbReference type="ARBA" id="ARBA00022553"/>
    </source>
</evidence>
<evidence type="ECO:0000256" key="1">
    <source>
        <dbReference type="ARBA" id="ARBA00000085"/>
    </source>
</evidence>
<dbReference type="PROSITE" id="PS50109">
    <property type="entry name" value="HIS_KIN"/>
    <property type="match status" value="1"/>
</dbReference>
<comment type="catalytic activity">
    <reaction evidence="1">
        <text>ATP + protein L-histidine = ADP + protein N-phospho-L-histidine.</text>
        <dbReference type="EC" id="2.7.13.3"/>
    </reaction>
</comment>
<name>A0ABW6ALH7_9BACT</name>
<evidence type="ECO:0000256" key="4">
    <source>
        <dbReference type="ARBA" id="ARBA00022679"/>
    </source>
</evidence>
<protein>
    <recommendedName>
        <fullName evidence="2">histidine kinase</fullName>
        <ecNumber evidence="2">2.7.13.3</ecNumber>
    </recommendedName>
</protein>
<evidence type="ECO:0000313" key="8">
    <source>
        <dbReference type="EMBL" id="MFD2935030.1"/>
    </source>
</evidence>
<keyword evidence="8" id="KW-0547">Nucleotide-binding</keyword>
<dbReference type="PANTHER" id="PTHR44936:SF9">
    <property type="entry name" value="SENSOR PROTEIN CREC"/>
    <property type="match status" value="1"/>
</dbReference>
<gene>
    <name evidence="8" type="ORF">ACFS25_14645</name>
</gene>
<sequence>TMIKASGQRLKRSLDKQQLIALLEQLDSTHAAYPSYSTGQAVIDAESVEKQVLLVKQWQDCPVVAQCDVASARVGLSSENLALILTEVLDNAFKFSDGSGPIRIKGHRQGQAYHLRISNQGQPFTQADIDQIEPYRQFNRHHYEQQGFGLGLSIVKKLLTLHEGILQLDGDPCGETTLTLILPIALPDGSV</sequence>
<keyword evidence="5" id="KW-0418">Kinase</keyword>
<dbReference type="SUPFAM" id="SSF55874">
    <property type="entry name" value="ATPase domain of HSP90 chaperone/DNA topoisomerase II/histidine kinase"/>
    <property type="match status" value="1"/>
</dbReference>
<reference evidence="9" key="1">
    <citation type="journal article" date="2019" name="Int. J. Syst. Evol. Microbiol.">
        <title>The Global Catalogue of Microorganisms (GCM) 10K type strain sequencing project: providing services to taxonomists for standard genome sequencing and annotation.</title>
        <authorList>
            <consortium name="The Broad Institute Genomics Platform"/>
            <consortium name="The Broad Institute Genome Sequencing Center for Infectious Disease"/>
            <person name="Wu L."/>
            <person name="Ma J."/>
        </authorList>
    </citation>
    <scope>NUCLEOTIDE SEQUENCE [LARGE SCALE GENOMIC DNA]</scope>
    <source>
        <strain evidence="9">KCTC 52490</strain>
    </source>
</reference>
<accession>A0ABW6ALH7</accession>
<dbReference type="EC" id="2.7.13.3" evidence="2"/>
<evidence type="ECO:0000256" key="2">
    <source>
        <dbReference type="ARBA" id="ARBA00012438"/>
    </source>
</evidence>
<dbReference type="GO" id="GO:0005524">
    <property type="term" value="F:ATP binding"/>
    <property type="evidence" value="ECO:0007669"/>
    <property type="project" value="UniProtKB-KW"/>
</dbReference>
<dbReference type="SMART" id="SM00387">
    <property type="entry name" value="HATPase_c"/>
    <property type="match status" value="1"/>
</dbReference>
<dbReference type="RefSeq" id="WP_381502175.1">
    <property type="nucleotide sequence ID" value="NZ_JBHUOM010000011.1"/>
</dbReference>
<feature type="domain" description="Histidine kinase" evidence="7">
    <location>
        <begin position="81"/>
        <end position="186"/>
    </location>
</feature>
<evidence type="ECO:0000256" key="5">
    <source>
        <dbReference type="ARBA" id="ARBA00022777"/>
    </source>
</evidence>
<organism evidence="8 9">
    <name type="scientific">Spirosoma flavum</name>
    <dbReference type="NCBI Taxonomy" id="2048557"/>
    <lineage>
        <taxon>Bacteria</taxon>
        <taxon>Pseudomonadati</taxon>
        <taxon>Bacteroidota</taxon>
        <taxon>Cytophagia</taxon>
        <taxon>Cytophagales</taxon>
        <taxon>Cytophagaceae</taxon>
        <taxon>Spirosoma</taxon>
    </lineage>
</organism>
<evidence type="ECO:0000313" key="9">
    <source>
        <dbReference type="Proteomes" id="UP001597512"/>
    </source>
</evidence>
<feature type="non-terminal residue" evidence="8">
    <location>
        <position position="1"/>
    </location>
</feature>
<dbReference type="InterPro" id="IPR003594">
    <property type="entry name" value="HATPase_dom"/>
</dbReference>
<dbReference type="Proteomes" id="UP001597512">
    <property type="component" value="Unassembled WGS sequence"/>
</dbReference>
<keyword evidence="8" id="KW-0067">ATP-binding</keyword>
<evidence type="ECO:0000259" key="7">
    <source>
        <dbReference type="PROSITE" id="PS50109"/>
    </source>
</evidence>
<dbReference type="InterPro" id="IPR005467">
    <property type="entry name" value="His_kinase_dom"/>
</dbReference>